<sequence>MNIRAKRLKLRNSPRSAGTNHSTSGKLSKGEVIPGDKAVSGIFPAGNDQVKTLINSCGKIFERVHRYITFTC</sequence>
<dbReference type="HOGENOM" id="CLU_2715546_0_0_11"/>
<protein>
    <submittedName>
        <fullName evidence="2">Uncharacterized protein</fullName>
    </submittedName>
</protein>
<reference evidence="2 3" key="1">
    <citation type="submission" date="2009-01" db="EMBL/GenBank/DDBJ databases">
        <authorList>
            <person name="Fulton L."/>
            <person name="Clifton S."/>
            <person name="Chinwalla A.T."/>
            <person name="Mitreva M."/>
            <person name="Sodergren E."/>
            <person name="Weinstock G."/>
            <person name="Clifton S."/>
            <person name="Dooling D.J."/>
            <person name="Fulton B."/>
            <person name="Minx P."/>
            <person name="Pepin K.H."/>
            <person name="Johnson M."/>
            <person name="Bhonagiri V."/>
            <person name="Nash W.E."/>
            <person name="Mardis E.R."/>
            <person name="Wilson R.K."/>
        </authorList>
    </citation>
    <scope>NUCLEOTIDE SEQUENCE [LARGE SCALE GENOMIC DNA]</scope>
    <source>
        <strain evidence="2 3">ATCC 33806</strain>
    </source>
</reference>
<evidence type="ECO:0000313" key="2">
    <source>
        <dbReference type="EMBL" id="EEG28224.1"/>
    </source>
</evidence>
<name>C0DZX8_9CORY</name>
<dbReference type="EMBL" id="ACEB01000003">
    <property type="protein sequence ID" value="EEG28224.1"/>
    <property type="molecule type" value="Genomic_DNA"/>
</dbReference>
<gene>
    <name evidence="2" type="ORF">CORMATOL_00274</name>
</gene>
<proteinExistence type="predicted"/>
<organism evidence="2 3">
    <name type="scientific">Corynebacterium matruchotii ATCC 33806</name>
    <dbReference type="NCBI Taxonomy" id="566549"/>
    <lineage>
        <taxon>Bacteria</taxon>
        <taxon>Bacillati</taxon>
        <taxon>Actinomycetota</taxon>
        <taxon>Actinomycetes</taxon>
        <taxon>Mycobacteriales</taxon>
        <taxon>Corynebacteriaceae</taxon>
        <taxon>Corynebacterium</taxon>
    </lineage>
</organism>
<evidence type="ECO:0000256" key="1">
    <source>
        <dbReference type="SAM" id="MobiDB-lite"/>
    </source>
</evidence>
<evidence type="ECO:0000313" key="3">
    <source>
        <dbReference type="Proteomes" id="UP000006247"/>
    </source>
</evidence>
<comment type="caution">
    <text evidence="2">The sequence shown here is derived from an EMBL/GenBank/DDBJ whole genome shotgun (WGS) entry which is preliminary data.</text>
</comment>
<dbReference type="Proteomes" id="UP000006247">
    <property type="component" value="Unassembled WGS sequence"/>
</dbReference>
<dbReference type="AlphaFoldDB" id="C0DZX8"/>
<feature type="compositionally biased region" description="Polar residues" evidence="1">
    <location>
        <begin position="13"/>
        <end position="26"/>
    </location>
</feature>
<feature type="compositionally biased region" description="Basic residues" evidence="1">
    <location>
        <begin position="1"/>
        <end position="12"/>
    </location>
</feature>
<feature type="region of interest" description="Disordered" evidence="1">
    <location>
        <begin position="1"/>
        <end position="32"/>
    </location>
</feature>
<accession>C0DZX8</accession>